<dbReference type="EMBL" id="MN739198">
    <property type="protein sequence ID" value="QHS93166.1"/>
    <property type="molecule type" value="Genomic_DNA"/>
</dbReference>
<organism evidence="1">
    <name type="scientific">viral metagenome</name>
    <dbReference type="NCBI Taxonomy" id="1070528"/>
    <lineage>
        <taxon>unclassified sequences</taxon>
        <taxon>metagenomes</taxon>
        <taxon>organismal metagenomes</taxon>
    </lineage>
</organism>
<proteinExistence type="predicted"/>
<accession>A0A6C0BLV0</accession>
<evidence type="ECO:0000313" key="1">
    <source>
        <dbReference type="EMBL" id="QHS93166.1"/>
    </source>
</evidence>
<sequence length="79" mass="9465">MILNLWRTNPSRAWLDVILYYTSSTLNMSELCSTSLLRGRSLLRRDRLGPTRRFEHHSHIDRLIELIIEHINVMYLIKD</sequence>
<reference evidence="1" key="1">
    <citation type="journal article" date="2020" name="Nature">
        <title>Giant virus diversity and host interactions through global metagenomics.</title>
        <authorList>
            <person name="Schulz F."/>
            <person name="Roux S."/>
            <person name="Paez-Espino D."/>
            <person name="Jungbluth S."/>
            <person name="Walsh D.A."/>
            <person name="Denef V.J."/>
            <person name="McMahon K.D."/>
            <person name="Konstantinidis K.T."/>
            <person name="Eloe-Fadrosh E.A."/>
            <person name="Kyrpides N.C."/>
            <person name="Woyke T."/>
        </authorList>
    </citation>
    <scope>NUCLEOTIDE SEQUENCE</scope>
    <source>
        <strain evidence="1">GVMAG-M-3300017651-5</strain>
    </source>
</reference>
<dbReference type="AlphaFoldDB" id="A0A6C0BLV0"/>
<name>A0A6C0BLV0_9ZZZZ</name>
<protein>
    <submittedName>
        <fullName evidence="1">Uncharacterized protein</fullName>
    </submittedName>
</protein>